<dbReference type="InterPro" id="IPR011010">
    <property type="entry name" value="DNA_brk_join_enz"/>
</dbReference>
<dbReference type="Gene3D" id="1.10.150.130">
    <property type="match status" value="1"/>
</dbReference>
<dbReference type="PROSITE" id="PS51900">
    <property type="entry name" value="CB"/>
    <property type="match status" value="1"/>
</dbReference>
<dbReference type="OrthoDB" id="9814722at2"/>
<dbReference type="Pfam" id="PF00589">
    <property type="entry name" value="Phage_integrase"/>
    <property type="match status" value="1"/>
</dbReference>
<gene>
    <name evidence="8" type="ORF">D3272_09355</name>
</gene>
<evidence type="ECO:0000256" key="3">
    <source>
        <dbReference type="ARBA" id="ARBA00023125"/>
    </source>
</evidence>
<evidence type="ECO:0000313" key="9">
    <source>
        <dbReference type="Proteomes" id="UP000289411"/>
    </source>
</evidence>
<dbReference type="Proteomes" id="UP000289411">
    <property type="component" value="Unassembled WGS sequence"/>
</dbReference>
<organism evidence="8 9">
    <name type="scientific">Lichenibacterium ramalinae</name>
    <dbReference type="NCBI Taxonomy" id="2316527"/>
    <lineage>
        <taxon>Bacteria</taxon>
        <taxon>Pseudomonadati</taxon>
        <taxon>Pseudomonadota</taxon>
        <taxon>Alphaproteobacteria</taxon>
        <taxon>Hyphomicrobiales</taxon>
        <taxon>Lichenihabitantaceae</taxon>
        <taxon>Lichenibacterium</taxon>
    </lineage>
</organism>
<dbReference type="Gene3D" id="1.10.443.10">
    <property type="entry name" value="Intergrase catalytic core"/>
    <property type="match status" value="1"/>
</dbReference>
<dbReference type="GO" id="GO:0006310">
    <property type="term" value="P:DNA recombination"/>
    <property type="evidence" value="ECO:0007669"/>
    <property type="project" value="UniProtKB-KW"/>
</dbReference>
<dbReference type="PROSITE" id="PS51898">
    <property type="entry name" value="TYR_RECOMBINASE"/>
    <property type="match status" value="1"/>
</dbReference>
<reference evidence="8 9" key="2">
    <citation type="submission" date="2019-02" db="EMBL/GenBank/DDBJ databases">
        <title>'Lichenibacterium ramalinii' gen. nov. sp. nov., 'Lichenibacterium minor' gen. nov. sp. nov.</title>
        <authorList>
            <person name="Pankratov T."/>
        </authorList>
    </citation>
    <scope>NUCLEOTIDE SEQUENCE [LARGE SCALE GENOMIC DNA]</scope>
    <source>
        <strain evidence="8 9">RmlP001</strain>
    </source>
</reference>
<keyword evidence="9" id="KW-1185">Reference proteome</keyword>
<evidence type="ECO:0000256" key="5">
    <source>
        <dbReference type="PROSITE-ProRule" id="PRU01248"/>
    </source>
</evidence>
<comment type="caution">
    <text evidence="8">The sequence shown here is derived from an EMBL/GenBank/DDBJ whole genome shotgun (WGS) entry which is preliminary data.</text>
</comment>
<keyword evidence="2" id="KW-0229">DNA integration</keyword>
<protein>
    <recommendedName>
        <fullName evidence="10">Site-specific integrase</fullName>
    </recommendedName>
</protein>
<dbReference type="RefSeq" id="WP_129218884.1">
    <property type="nucleotide sequence ID" value="NZ_QYBC01000006.1"/>
</dbReference>
<dbReference type="GO" id="GO:0003677">
    <property type="term" value="F:DNA binding"/>
    <property type="evidence" value="ECO:0007669"/>
    <property type="project" value="UniProtKB-UniRule"/>
</dbReference>
<dbReference type="InterPro" id="IPR050090">
    <property type="entry name" value="Tyrosine_recombinase_XerCD"/>
</dbReference>
<proteinExistence type="inferred from homology"/>
<dbReference type="InterPro" id="IPR002104">
    <property type="entry name" value="Integrase_catalytic"/>
</dbReference>
<dbReference type="PANTHER" id="PTHR30349">
    <property type="entry name" value="PHAGE INTEGRASE-RELATED"/>
    <property type="match status" value="1"/>
</dbReference>
<evidence type="ECO:0000313" key="8">
    <source>
        <dbReference type="EMBL" id="RYB05774.1"/>
    </source>
</evidence>
<feature type="domain" description="Core-binding (CB)" evidence="7">
    <location>
        <begin position="104"/>
        <end position="192"/>
    </location>
</feature>
<dbReference type="InterPro" id="IPR010998">
    <property type="entry name" value="Integrase_recombinase_N"/>
</dbReference>
<name>A0A4Q2RGS0_9HYPH</name>
<dbReference type="SUPFAM" id="SSF56349">
    <property type="entry name" value="DNA breaking-rejoining enzymes"/>
    <property type="match status" value="1"/>
</dbReference>
<feature type="domain" description="Tyr recombinase" evidence="6">
    <location>
        <begin position="217"/>
        <end position="389"/>
    </location>
</feature>
<evidence type="ECO:0000256" key="4">
    <source>
        <dbReference type="ARBA" id="ARBA00023172"/>
    </source>
</evidence>
<evidence type="ECO:0000259" key="7">
    <source>
        <dbReference type="PROSITE" id="PS51900"/>
    </source>
</evidence>
<dbReference type="GO" id="GO:0015074">
    <property type="term" value="P:DNA integration"/>
    <property type="evidence" value="ECO:0007669"/>
    <property type="project" value="UniProtKB-KW"/>
</dbReference>
<sequence>MAHSARAPKLETRSNRLKLPIAKKPVFVRIAPKISLGYRRNATAGTWVVRVAIGEGKARTERIATADDLDESDASTILTFWEAQTRAKIVARGEQGGAPRQAPFTVERAAIAYLSSLEARNQRTANDARLRLNRLFLPKFGRTAITDLTRTALEGWRDGLVRVGGDAEQRRRSQDTANRVLSIVKALLNHAVGDPANGLSNDSAWRLVKPFQRVGRAREVHFESTDVLQLLKATDDKAFRNLLTAGFLTGARYGELTACHVRHFDLDGESLRVPSGKTGARTVILQSEAVAFFAHIAGARSKDEPLLARADGGAWGASHQVRPMKRALTGAGLDPSGTFYALRHSYISRAIEAGVPLNVVAENCGTSVRMIETTYAKVLAGKRREFIAQGAPRLFGDTPPSV</sequence>
<dbReference type="EMBL" id="QYBC01000006">
    <property type="protein sequence ID" value="RYB05774.1"/>
    <property type="molecule type" value="Genomic_DNA"/>
</dbReference>
<dbReference type="InterPro" id="IPR013762">
    <property type="entry name" value="Integrase-like_cat_sf"/>
</dbReference>
<dbReference type="AlphaFoldDB" id="A0A4Q2RGS0"/>
<evidence type="ECO:0008006" key="10">
    <source>
        <dbReference type="Google" id="ProtNLM"/>
    </source>
</evidence>
<keyword evidence="3 5" id="KW-0238">DNA-binding</keyword>
<accession>A0A4Q2RGS0</accession>
<comment type="similarity">
    <text evidence="1">Belongs to the 'phage' integrase family.</text>
</comment>
<evidence type="ECO:0000256" key="1">
    <source>
        <dbReference type="ARBA" id="ARBA00008857"/>
    </source>
</evidence>
<evidence type="ECO:0000259" key="6">
    <source>
        <dbReference type="PROSITE" id="PS51898"/>
    </source>
</evidence>
<evidence type="ECO:0000256" key="2">
    <source>
        <dbReference type="ARBA" id="ARBA00022908"/>
    </source>
</evidence>
<dbReference type="InterPro" id="IPR044068">
    <property type="entry name" value="CB"/>
</dbReference>
<dbReference type="PANTHER" id="PTHR30349:SF41">
    <property type="entry name" value="INTEGRASE_RECOMBINASE PROTEIN MJ0367-RELATED"/>
    <property type="match status" value="1"/>
</dbReference>
<keyword evidence="4" id="KW-0233">DNA recombination</keyword>
<reference evidence="8 9" key="1">
    <citation type="submission" date="2018-09" db="EMBL/GenBank/DDBJ databases">
        <authorList>
            <person name="Grouzdev D.S."/>
            <person name="Krutkina M.S."/>
        </authorList>
    </citation>
    <scope>NUCLEOTIDE SEQUENCE [LARGE SCALE GENOMIC DNA]</scope>
    <source>
        <strain evidence="8 9">RmlP001</strain>
    </source>
</reference>